<organism evidence="2 3">
    <name type="scientific">Trapa natans</name>
    <name type="common">Water chestnut</name>
    <dbReference type="NCBI Taxonomy" id="22666"/>
    <lineage>
        <taxon>Eukaryota</taxon>
        <taxon>Viridiplantae</taxon>
        <taxon>Streptophyta</taxon>
        <taxon>Embryophyta</taxon>
        <taxon>Tracheophyta</taxon>
        <taxon>Spermatophyta</taxon>
        <taxon>Magnoliopsida</taxon>
        <taxon>eudicotyledons</taxon>
        <taxon>Gunneridae</taxon>
        <taxon>Pentapetalae</taxon>
        <taxon>rosids</taxon>
        <taxon>malvids</taxon>
        <taxon>Myrtales</taxon>
        <taxon>Lythraceae</taxon>
        <taxon>Trapa</taxon>
    </lineage>
</organism>
<name>A0AAN7KHH9_TRANT</name>
<keyword evidence="3" id="KW-1185">Reference proteome</keyword>
<evidence type="ECO:0000313" key="2">
    <source>
        <dbReference type="EMBL" id="KAK4767261.1"/>
    </source>
</evidence>
<dbReference type="Gene3D" id="3.40.50.620">
    <property type="entry name" value="HUPs"/>
    <property type="match status" value="1"/>
</dbReference>
<dbReference type="InterPro" id="IPR014729">
    <property type="entry name" value="Rossmann-like_a/b/a_fold"/>
</dbReference>
<comment type="caution">
    <text evidence="2">The sequence shown here is derived from an EMBL/GenBank/DDBJ whole genome shotgun (WGS) entry which is preliminary data.</text>
</comment>
<dbReference type="PANTHER" id="PTHR46553:SF3">
    <property type="entry name" value="ADENINE NUCLEOTIDE ALPHA HYDROLASES-LIKE SUPERFAMILY PROTEIN"/>
    <property type="match status" value="1"/>
</dbReference>
<dbReference type="EMBL" id="JAXQNO010000022">
    <property type="protein sequence ID" value="KAK4767261.1"/>
    <property type="molecule type" value="Genomic_DNA"/>
</dbReference>
<evidence type="ECO:0000313" key="3">
    <source>
        <dbReference type="Proteomes" id="UP001346149"/>
    </source>
</evidence>
<reference evidence="2 3" key="1">
    <citation type="journal article" date="2023" name="Hortic Res">
        <title>Pangenome of water caltrop reveals structural variations and asymmetric subgenome divergence after allopolyploidization.</title>
        <authorList>
            <person name="Zhang X."/>
            <person name="Chen Y."/>
            <person name="Wang L."/>
            <person name="Yuan Y."/>
            <person name="Fang M."/>
            <person name="Shi L."/>
            <person name="Lu R."/>
            <person name="Comes H.P."/>
            <person name="Ma Y."/>
            <person name="Chen Y."/>
            <person name="Huang G."/>
            <person name="Zhou Y."/>
            <person name="Zheng Z."/>
            <person name="Qiu Y."/>
        </authorList>
    </citation>
    <scope>NUCLEOTIDE SEQUENCE [LARGE SCALE GENOMIC DNA]</scope>
    <source>
        <strain evidence="2">F231</strain>
    </source>
</reference>
<proteinExistence type="predicted"/>
<dbReference type="Pfam" id="PF00582">
    <property type="entry name" value="Usp"/>
    <property type="match status" value="1"/>
</dbReference>
<dbReference type="SUPFAM" id="SSF52402">
    <property type="entry name" value="Adenine nucleotide alpha hydrolases-like"/>
    <property type="match status" value="1"/>
</dbReference>
<feature type="domain" description="UspA" evidence="1">
    <location>
        <begin position="9"/>
        <end position="158"/>
    </location>
</feature>
<dbReference type="PRINTS" id="PR01438">
    <property type="entry name" value="UNVRSLSTRESS"/>
</dbReference>
<gene>
    <name evidence="2" type="ORF">SAY86_015011</name>
</gene>
<accession>A0AAN7KHH9</accession>
<protein>
    <recommendedName>
        <fullName evidence="1">UspA domain-containing protein</fullName>
    </recommendedName>
</protein>
<dbReference type="AlphaFoldDB" id="A0AAN7KHH9"/>
<sequence>MADGEKQVMVVGFDGSEHSVYALEWTLDRFMIPYGPDYPFKLLIVYARQATVSAVCIAGPGAAAADFLPVVEDDLQKAADTVLDNAKQICQSKSVTDHVVLEVGKGDPRDALCEAVDKHHAAILVLGSHGYGAVKRAVLGSVSDYCAHHAHCNVMIVKKPKTKH</sequence>
<evidence type="ECO:0000259" key="1">
    <source>
        <dbReference type="Pfam" id="PF00582"/>
    </source>
</evidence>
<dbReference type="PANTHER" id="PTHR46553">
    <property type="entry name" value="ADENINE NUCLEOTIDE ALPHA HYDROLASES-LIKE SUPERFAMILY PROTEIN"/>
    <property type="match status" value="1"/>
</dbReference>
<dbReference type="InterPro" id="IPR006016">
    <property type="entry name" value="UspA"/>
</dbReference>
<dbReference type="Proteomes" id="UP001346149">
    <property type="component" value="Unassembled WGS sequence"/>
</dbReference>
<dbReference type="InterPro" id="IPR006015">
    <property type="entry name" value="Universal_stress_UspA"/>
</dbReference>
<dbReference type="CDD" id="cd23659">
    <property type="entry name" value="USP_At3g01520-like"/>
    <property type="match status" value="1"/>
</dbReference>